<accession>A0A1T5LNV8</accession>
<evidence type="ECO:0000256" key="2">
    <source>
        <dbReference type="ARBA" id="ARBA00005752"/>
    </source>
</evidence>
<comment type="pathway">
    <text evidence="1">Amino-acid biosynthesis; L-asparagine biosynthesis; L-asparagine from L-aspartate (L-Gln route): step 1/1.</text>
</comment>
<feature type="domain" description="Glutamine amidotransferase type-2" evidence="11">
    <location>
        <begin position="2"/>
        <end position="216"/>
    </location>
</feature>
<dbReference type="Pfam" id="PF00733">
    <property type="entry name" value="Asn_synthase"/>
    <property type="match status" value="1"/>
</dbReference>
<dbReference type="InterPro" id="IPR017932">
    <property type="entry name" value="GATase_2_dom"/>
</dbReference>
<keyword evidence="6 8" id="KW-0315">Glutamine amidotransferase</keyword>
<dbReference type="InterPro" id="IPR033738">
    <property type="entry name" value="AsnB_N"/>
</dbReference>
<keyword evidence="8" id="KW-0028">Amino-acid biosynthesis</keyword>
<keyword evidence="13" id="KW-1185">Reference proteome</keyword>
<dbReference type="GO" id="GO:0005524">
    <property type="term" value="F:ATP binding"/>
    <property type="evidence" value="ECO:0007669"/>
    <property type="project" value="UniProtKB-KW"/>
</dbReference>
<dbReference type="InterPro" id="IPR029055">
    <property type="entry name" value="Ntn_hydrolases_N"/>
</dbReference>
<feature type="active site" description="For GATase activity" evidence="8">
    <location>
        <position position="2"/>
    </location>
</feature>
<dbReference type="OrthoDB" id="9763290at2"/>
<dbReference type="EMBL" id="FUZU01000002">
    <property type="protein sequence ID" value="SKC77249.1"/>
    <property type="molecule type" value="Genomic_DNA"/>
</dbReference>
<dbReference type="Gene3D" id="3.60.20.10">
    <property type="entry name" value="Glutamine Phosphoribosylpyrophosphate, subunit 1, domain 1"/>
    <property type="match status" value="1"/>
</dbReference>
<feature type="binding site" evidence="9">
    <location>
        <position position="101"/>
    </location>
    <ligand>
        <name>L-glutamine</name>
        <dbReference type="ChEBI" id="CHEBI:58359"/>
    </ligand>
</feature>
<dbReference type="GO" id="GO:0005829">
    <property type="term" value="C:cytosol"/>
    <property type="evidence" value="ECO:0007669"/>
    <property type="project" value="TreeGrafter"/>
</dbReference>
<evidence type="ECO:0000256" key="9">
    <source>
        <dbReference type="PIRSR" id="PIRSR001589-2"/>
    </source>
</evidence>
<dbReference type="PIRSF" id="PIRSF001589">
    <property type="entry name" value="Asn_synthetase_glu-h"/>
    <property type="match status" value="1"/>
</dbReference>
<dbReference type="InterPro" id="IPR051786">
    <property type="entry name" value="ASN_synthetase/amidase"/>
</dbReference>
<reference evidence="12 13" key="1">
    <citation type="submission" date="2017-02" db="EMBL/GenBank/DDBJ databases">
        <authorList>
            <person name="Peterson S.W."/>
        </authorList>
    </citation>
    <scope>NUCLEOTIDE SEQUENCE [LARGE SCALE GENOMIC DNA]</scope>
    <source>
        <strain evidence="12 13">DSM 25262</strain>
    </source>
</reference>
<proteinExistence type="inferred from homology"/>
<dbReference type="CDD" id="cd00712">
    <property type="entry name" value="AsnB"/>
    <property type="match status" value="1"/>
</dbReference>
<keyword evidence="8" id="KW-0061">Asparagine biosynthesis</keyword>
<dbReference type="AlphaFoldDB" id="A0A1T5LNV8"/>
<dbReference type="RefSeq" id="WP_079688058.1">
    <property type="nucleotide sequence ID" value="NZ_FUZU01000002.1"/>
</dbReference>
<evidence type="ECO:0000256" key="6">
    <source>
        <dbReference type="ARBA" id="ARBA00022962"/>
    </source>
</evidence>
<organism evidence="12 13">
    <name type="scientific">Ohtaekwangia koreensis</name>
    <dbReference type="NCBI Taxonomy" id="688867"/>
    <lineage>
        <taxon>Bacteria</taxon>
        <taxon>Pseudomonadati</taxon>
        <taxon>Bacteroidota</taxon>
        <taxon>Cytophagia</taxon>
        <taxon>Cytophagales</taxon>
        <taxon>Fulvivirgaceae</taxon>
        <taxon>Ohtaekwangia</taxon>
    </lineage>
</organism>
<feature type="binding site" evidence="9">
    <location>
        <position position="294"/>
    </location>
    <ligand>
        <name>ATP</name>
        <dbReference type="ChEBI" id="CHEBI:30616"/>
    </ligand>
</feature>
<dbReference type="InterPro" id="IPR001962">
    <property type="entry name" value="Asn_synthase"/>
</dbReference>
<comment type="catalytic activity">
    <reaction evidence="7">
        <text>L-aspartate + L-glutamine + ATP + H2O = L-asparagine + L-glutamate + AMP + diphosphate + H(+)</text>
        <dbReference type="Rhea" id="RHEA:12228"/>
        <dbReference type="ChEBI" id="CHEBI:15377"/>
        <dbReference type="ChEBI" id="CHEBI:15378"/>
        <dbReference type="ChEBI" id="CHEBI:29985"/>
        <dbReference type="ChEBI" id="CHEBI:29991"/>
        <dbReference type="ChEBI" id="CHEBI:30616"/>
        <dbReference type="ChEBI" id="CHEBI:33019"/>
        <dbReference type="ChEBI" id="CHEBI:58048"/>
        <dbReference type="ChEBI" id="CHEBI:58359"/>
        <dbReference type="ChEBI" id="CHEBI:456215"/>
        <dbReference type="EC" id="6.3.5.4"/>
    </reaction>
</comment>
<sequence length="622" mass="70856">MCGIAGIISKEPLDQHAVSAMVEGLLHRGPDANGIYTDVSKSVALAHTRLSIIDLSTGANQPFYSGNQRYVVVFNGEIYNFQKIRQELISQYSVTFKTHSDTEVIAEAFVVWKEEMVKRFEGMFAIAIFDQQIEKVYLFRDRVGKKPIFYFQSDKLIAFASEIKSLLKHPVIRAQVRVNTSVITTFLHLGYIPEPDTIYSNIYKFPAGHSGTIDRSLHLHTASYWDIKSNIKPRAIKSVDIAKKQLQSLLQNAVEERLISDVPLGTFLSGGTDSSLVSAVASKHTSLPLKTYSIGFKEAKFDESKFARAVAGHLGTDHSEYILTEREAIDILETYLRHFDEPFADTSAIPTMLVSKLARKEVKVILTGDGGDELFQGYGAYTWANRLANPIAGFIRQPLKMLLKATGKSRFERIAQVLEPVNIGSIRSHIFSQEHYFFSQQEIRDYLVKDKSSFKPFEYNESALLEMDLTAGERQALFDLQYYLKDDLLVKVDRASMYYALECRSPLLDHNIVEFAFSLDFALKVKDGKQKWLLKELLRAYLPGDLIDRQKWGFSVPVASWLRNDLRYLIDAYLSEEVIGEVGLFNASYIKKLIADFFAGKDYLYNRIWVLVVLHKWMKENQ</sequence>
<keyword evidence="5 9" id="KW-0067">ATP-binding</keyword>
<feature type="site" description="Important for beta-aspartyl-AMP intermediate formation" evidence="10">
    <location>
        <position position="369"/>
    </location>
</feature>
<evidence type="ECO:0000313" key="13">
    <source>
        <dbReference type="Proteomes" id="UP000190961"/>
    </source>
</evidence>
<evidence type="ECO:0000256" key="10">
    <source>
        <dbReference type="PIRSR" id="PIRSR001589-3"/>
    </source>
</evidence>
<evidence type="ECO:0000256" key="3">
    <source>
        <dbReference type="ARBA" id="ARBA00012737"/>
    </source>
</evidence>
<comment type="similarity">
    <text evidence="2">Belongs to the asparagine synthetase family.</text>
</comment>
<gene>
    <name evidence="12" type="ORF">SAMN05660236_3546</name>
</gene>
<evidence type="ECO:0000256" key="7">
    <source>
        <dbReference type="ARBA" id="ARBA00048741"/>
    </source>
</evidence>
<dbReference type="STRING" id="688867.SAMN05660236_3546"/>
<dbReference type="SUPFAM" id="SSF52402">
    <property type="entry name" value="Adenine nucleotide alpha hydrolases-like"/>
    <property type="match status" value="1"/>
</dbReference>
<dbReference type="CDD" id="cd01991">
    <property type="entry name" value="Asn_synthase_B_C"/>
    <property type="match status" value="1"/>
</dbReference>
<dbReference type="GO" id="GO:0004066">
    <property type="term" value="F:asparagine synthase (glutamine-hydrolyzing) activity"/>
    <property type="evidence" value="ECO:0007669"/>
    <property type="project" value="UniProtKB-EC"/>
</dbReference>
<dbReference type="NCBIfam" id="TIGR01536">
    <property type="entry name" value="asn_synth_AEB"/>
    <property type="match status" value="1"/>
</dbReference>
<dbReference type="PANTHER" id="PTHR43284">
    <property type="entry name" value="ASPARAGINE SYNTHETASE (GLUTAMINE-HYDROLYZING)"/>
    <property type="match status" value="1"/>
</dbReference>
<dbReference type="GO" id="GO:0006529">
    <property type="term" value="P:asparagine biosynthetic process"/>
    <property type="evidence" value="ECO:0007669"/>
    <property type="project" value="UniProtKB-KW"/>
</dbReference>
<evidence type="ECO:0000256" key="5">
    <source>
        <dbReference type="ARBA" id="ARBA00022840"/>
    </source>
</evidence>
<dbReference type="Gene3D" id="3.40.50.620">
    <property type="entry name" value="HUPs"/>
    <property type="match status" value="1"/>
</dbReference>
<evidence type="ECO:0000313" key="12">
    <source>
        <dbReference type="EMBL" id="SKC77249.1"/>
    </source>
</evidence>
<dbReference type="InterPro" id="IPR014729">
    <property type="entry name" value="Rossmann-like_a/b/a_fold"/>
</dbReference>
<evidence type="ECO:0000259" key="11">
    <source>
        <dbReference type="PROSITE" id="PS51278"/>
    </source>
</evidence>
<protein>
    <recommendedName>
        <fullName evidence="3">asparagine synthase (glutamine-hydrolyzing)</fullName>
        <ecNumber evidence="3">6.3.5.4</ecNumber>
    </recommendedName>
</protein>
<dbReference type="PANTHER" id="PTHR43284:SF1">
    <property type="entry name" value="ASPARAGINE SYNTHETASE"/>
    <property type="match status" value="1"/>
</dbReference>
<dbReference type="InterPro" id="IPR006426">
    <property type="entry name" value="Asn_synth_AEB"/>
</dbReference>
<evidence type="ECO:0000256" key="4">
    <source>
        <dbReference type="ARBA" id="ARBA00022741"/>
    </source>
</evidence>
<dbReference type="Pfam" id="PF13537">
    <property type="entry name" value="GATase_7"/>
    <property type="match status" value="1"/>
</dbReference>
<keyword evidence="4 9" id="KW-0547">Nucleotide-binding</keyword>
<evidence type="ECO:0000256" key="1">
    <source>
        <dbReference type="ARBA" id="ARBA00005187"/>
    </source>
</evidence>
<dbReference type="SUPFAM" id="SSF56235">
    <property type="entry name" value="N-terminal nucleophile aminohydrolases (Ntn hydrolases)"/>
    <property type="match status" value="1"/>
</dbReference>
<evidence type="ECO:0000256" key="8">
    <source>
        <dbReference type="PIRSR" id="PIRSR001589-1"/>
    </source>
</evidence>
<dbReference type="Proteomes" id="UP000190961">
    <property type="component" value="Unassembled WGS sequence"/>
</dbReference>
<dbReference type="PROSITE" id="PS51278">
    <property type="entry name" value="GATASE_TYPE_2"/>
    <property type="match status" value="1"/>
</dbReference>
<name>A0A1T5LNV8_9BACT</name>
<dbReference type="EC" id="6.3.5.4" evidence="3"/>